<dbReference type="PROSITE" id="PS50240">
    <property type="entry name" value="TRYPSIN_DOM"/>
    <property type="match status" value="1"/>
</dbReference>
<feature type="transmembrane region" description="Helical" evidence="2">
    <location>
        <begin position="173"/>
        <end position="190"/>
    </location>
</feature>
<evidence type="ECO:0000256" key="2">
    <source>
        <dbReference type="SAM" id="Phobius"/>
    </source>
</evidence>
<dbReference type="InterPro" id="IPR001254">
    <property type="entry name" value="Trypsin_dom"/>
</dbReference>
<dbReference type="Gene3D" id="2.40.10.10">
    <property type="entry name" value="Trypsin-like serine proteases"/>
    <property type="match status" value="1"/>
</dbReference>
<name>A0A1Y1WDR3_9FUNG</name>
<organism evidence="4 5">
    <name type="scientific">Linderina pennispora</name>
    <dbReference type="NCBI Taxonomy" id="61395"/>
    <lineage>
        <taxon>Eukaryota</taxon>
        <taxon>Fungi</taxon>
        <taxon>Fungi incertae sedis</taxon>
        <taxon>Zoopagomycota</taxon>
        <taxon>Kickxellomycotina</taxon>
        <taxon>Kickxellomycetes</taxon>
        <taxon>Kickxellales</taxon>
        <taxon>Kickxellaceae</taxon>
        <taxon>Linderina</taxon>
    </lineage>
</organism>
<keyword evidence="1" id="KW-1015">Disulfide bond</keyword>
<evidence type="ECO:0000313" key="5">
    <source>
        <dbReference type="Proteomes" id="UP000193922"/>
    </source>
</evidence>
<sequence length="192" mass="20751">MGWGVTSNAPGAHTVQVMNRVDLHVADAKMCRRVDETFDSNNGPFICTGTQPGNKDECNGDSGSPAIITMVNGRPRTIQETAPGRLSRQQDLGPVADMRLIGLTSYGDNADHDPHPPCGDPSGFGFSTHIAYYTDFILQATGLTKDRLQEPIKFDRLAEAPKPSGGARAVDPMAGLHLWLIIALVASWLLRR</sequence>
<dbReference type="GO" id="GO:0004252">
    <property type="term" value="F:serine-type endopeptidase activity"/>
    <property type="evidence" value="ECO:0007669"/>
    <property type="project" value="InterPro"/>
</dbReference>
<dbReference type="InterPro" id="IPR051487">
    <property type="entry name" value="Ser/Thr_Proteases_Immune/Dev"/>
</dbReference>
<dbReference type="Pfam" id="PF00089">
    <property type="entry name" value="Trypsin"/>
    <property type="match status" value="1"/>
</dbReference>
<accession>A0A1Y1WDR3</accession>
<dbReference type="InterPro" id="IPR009003">
    <property type="entry name" value="Peptidase_S1_PA"/>
</dbReference>
<reference evidence="4 5" key="1">
    <citation type="submission" date="2016-07" db="EMBL/GenBank/DDBJ databases">
        <title>Pervasive Adenine N6-methylation of Active Genes in Fungi.</title>
        <authorList>
            <consortium name="DOE Joint Genome Institute"/>
            <person name="Mondo S.J."/>
            <person name="Dannebaum R.O."/>
            <person name="Kuo R.C."/>
            <person name="Labutti K."/>
            <person name="Haridas S."/>
            <person name="Kuo A."/>
            <person name="Salamov A."/>
            <person name="Ahrendt S.R."/>
            <person name="Lipzen A."/>
            <person name="Sullivan W."/>
            <person name="Andreopoulos W.B."/>
            <person name="Clum A."/>
            <person name="Lindquist E."/>
            <person name="Daum C."/>
            <person name="Ramamoorthy G.K."/>
            <person name="Gryganskyi A."/>
            <person name="Culley D."/>
            <person name="Magnuson J.K."/>
            <person name="James T.Y."/>
            <person name="O'Malley M.A."/>
            <person name="Stajich J.E."/>
            <person name="Spatafora J.W."/>
            <person name="Visel A."/>
            <person name="Grigoriev I.V."/>
        </authorList>
    </citation>
    <scope>NUCLEOTIDE SEQUENCE [LARGE SCALE GENOMIC DNA]</scope>
    <source>
        <strain evidence="4 5">ATCC 12442</strain>
    </source>
</reference>
<dbReference type="STRING" id="61395.A0A1Y1WDR3"/>
<comment type="caution">
    <text evidence="4">The sequence shown here is derived from an EMBL/GenBank/DDBJ whole genome shotgun (WGS) entry which is preliminary data.</text>
</comment>
<keyword evidence="5" id="KW-1185">Reference proteome</keyword>
<dbReference type="Proteomes" id="UP000193922">
    <property type="component" value="Unassembled WGS sequence"/>
</dbReference>
<proteinExistence type="predicted"/>
<dbReference type="PANTHER" id="PTHR24256">
    <property type="entry name" value="TRYPTASE-RELATED"/>
    <property type="match status" value="1"/>
</dbReference>
<evidence type="ECO:0000256" key="1">
    <source>
        <dbReference type="ARBA" id="ARBA00023157"/>
    </source>
</evidence>
<dbReference type="GeneID" id="63799964"/>
<dbReference type="InterPro" id="IPR043504">
    <property type="entry name" value="Peptidase_S1_PA_chymotrypsin"/>
</dbReference>
<feature type="domain" description="Peptidase S1" evidence="3">
    <location>
        <begin position="1"/>
        <end position="142"/>
    </location>
</feature>
<dbReference type="AlphaFoldDB" id="A0A1Y1WDR3"/>
<keyword evidence="2" id="KW-0812">Transmembrane</keyword>
<dbReference type="SUPFAM" id="SSF50494">
    <property type="entry name" value="Trypsin-like serine proteases"/>
    <property type="match status" value="1"/>
</dbReference>
<dbReference type="OrthoDB" id="6380398at2759"/>
<keyword evidence="2" id="KW-0472">Membrane</keyword>
<evidence type="ECO:0000313" key="4">
    <source>
        <dbReference type="EMBL" id="ORX71669.1"/>
    </source>
</evidence>
<gene>
    <name evidence="4" type="ORF">DL89DRAFT_130446</name>
</gene>
<dbReference type="RefSeq" id="XP_040745184.1">
    <property type="nucleotide sequence ID" value="XM_040883316.1"/>
</dbReference>
<dbReference type="EMBL" id="MCFD01000004">
    <property type="protein sequence ID" value="ORX71669.1"/>
    <property type="molecule type" value="Genomic_DNA"/>
</dbReference>
<evidence type="ECO:0000259" key="3">
    <source>
        <dbReference type="PROSITE" id="PS50240"/>
    </source>
</evidence>
<dbReference type="GO" id="GO:0006508">
    <property type="term" value="P:proteolysis"/>
    <property type="evidence" value="ECO:0007669"/>
    <property type="project" value="InterPro"/>
</dbReference>
<protein>
    <recommendedName>
        <fullName evidence="3">Peptidase S1 domain-containing protein</fullName>
    </recommendedName>
</protein>
<keyword evidence="2" id="KW-1133">Transmembrane helix</keyword>